<dbReference type="Gene3D" id="1.20.1280.140">
    <property type="match status" value="1"/>
</dbReference>
<name>A0AAD6VCC5_9AGAR</name>
<dbReference type="Pfam" id="PF12296">
    <property type="entry name" value="HsbA"/>
    <property type="match status" value="1"/>
</dbReference>
<evidence type="ECO:0000313" key="2">
    <source>
        <dbReference type="EMBL" id="KAJ7207202.1"/>
    </source>
</evidence>
<dbReference type="PANTHER" id="PTHR38123:SF1">
    <property type="entry name" value="HYDROPHOBIC SURFACE BINDING PROTEIN"/>
    <property type="match status" value="1"/>
</dbReference>
<feature type="signal peptide" evidence="1">
    <location>
        <begin position="1"/>
        <end position="26"/>
    </location>
</feature>
<feature type="non-terminal residue" evidence="2">
    <location>
        <position position="1"/>
    </location>
</feature>
<sequence>MASIDRKMVQLSLSLFVLSLFAVSFTNPVKRTVAQVESDIATISTQLTSLDNDIKGFPASGLVGALNIHSAAGTLDNTLNSATTDVTATGTVDVADGTTILNAVQAFVPTIQDATTRISGDKAAFAAQPIGGLPALVLSDLKALNASTIAFANALIAGAPVRNR</sequence>
<comment type="caution">
    <text evidence="2">The sequence shown here is derived from an EMBL/GenBank/DDBJ whole genome shotgun (WGS) entry which is preliminary data.</text>
</comment>
<dbReference type="Proteomes" id="UP001219525">
    <property type="component" value="Unassembled WGS sequence"/>
</dbReference>
<keyword evidence="3" id="KW-1185">Reference proteome</keyword>
<keyword evidence="1" id="KW-0732">Signal</keyword>
<accession>A0AAD6VCC5</accession>
<gene>
    <name evidence="2" type="ORF">GGX14DRAFT_456556</name>
</gene>
<protein>
    <submittedName>
        <fullName evidence="2">Hydrophobic surface binding protein</fullName>
    </submittedName>
</protein>
<evidence type="ECO:0000256" key="1">
    <source>
        <dbReference type="SAM" id="SignalP"/>
    </source>
</evidence>
<organism evidence="2 3">
    <name type="scientific">Mycena pura</name>
    <dbReference type="NCBI Taxonomy" id="153505"/>
    <lineage>
        <taxon>Eukaryota</taxon>
        <taxon>Fungi</taxon>
        <taxon>Dikarya</taxon>
        <taxon>Basidiomycota</taxon>
        <taxon>Agaricomycotina</taxon>
        <taxon>Agaricomycetes</taxon>
        <taxon>Agaricomycetidae</taxon>
        <taxon>Agaricales</taxon>
        <taxon>Marasmiineae</taxon>
        <taxon>Mycenaceae</taxon>
        <taxon>Mycena</taxon>
    </lineage>
</organism>
<reference evidence="2" key="1">
    <citation type="submission" date="2023-03" db="EMBL/GenBank/DDBJ databases">
        <title>Massive genome expansion in bonnet fungi (Mycena s.s.) driven by repeated elements and novel gene families across ecological guilds.</title>
        <authorList>
            <consortium name="Lawrence Berkeley National Laboratory"/>
            <person name="Harder C.B."/>
            <person name="Miyauchi S."/>
            <person name="Viragh M."/>
            <person name="Kuo A."/>
            <person name="Thoen E."/>
            <person name="Andreopoulos B."/>
            <person name="Lu D."/>
            <person name="Skrede I."/>
            <person name="Drula E."/>
            <person name="Henrissat B."/>
            <person name="Morin E."/>
            <person name="Kohler A."/>
            <person name="Barry K."/>
            <person name="LaButti K."/>
            <person name="Morin E."/>
            <person name="Salamov A."/>
            <person name="Lipzen A."/>
            <person name="Mereny Z."/>
            <person name="Hegedus B."/>
            <person name="Baldrian P."/>
            <person name="Stursova M."/>
            <person name="Weitz H."/>
            <person name="Taylor A."/>
            <person name="Grigoriev I.V."/>
            <person name="Nagy L.G."/>
            <person name="Martin F."/>
            <person name="Kauserud H."/>
        </authorList>
    </citation>
    <scope>NUCLEOTIDE SEQUENCE</scope>
    <source>
        <strain evidence="2">9144</strain>
    </source>
</reference>
<dbReference type="AlphaFoldDB" id="A0AAD6VCC5"/>
<dbReference type="EMBL" id="JARJCW010000037">
    <property type="protein sequence ID" value="KAJ7207202.1"/>
    <property type="molecule type" value="Genomic_DNA"/>
</dbReference>
<proteinExistence type="predicted"/>
<evidence type="ECO:0000313" key="3">
    <source>
        <dbReference type="Proteomes" id="UP001219525"/>
    </source>
</evidence>
<dbReference type="PANTHER" id="PTHR38123">
    <property type="entry name" value="CELL WALL SERINE-THREONINE-RICH GALACTOMANNOPROTEIN MP1 (AFU_ORTHOLOGUE AFUA_4G03240)"/>
    <property type="match status" value="1"/>
</dbReference>
<dbReference type="InterPro" id="IPR021054">
    <property type="entry name" value="Cell_wall_mannoprotein_1"/>
</dbReference>
<feature type="chain" id="PRO_5041907009" evidence="1">
    <location>
        <begin position="27"/>
        <end position="164"/>
    </location>
</feature>
<dbReference type="GO" id="GO:0005576">
    <property type="term" value="C:extracellular region"/>
    <property type="evidence" value="ECO:0007669"/>
    <property type="project" value="TreeGrafter"/>
</dbReference>